<dbReference type="InterPro" id="IPR032692">
    <property type="entry name" value="YccS_N"/>
</dbReference>
<dbReference type="AlphaFoldDB" id="A0A5J4KQY9"/>
<keyword evidence="1" id="KW-0812">Transmembrane</keyword>
<dbReference type="EMBL" id="BKZW01000002">
    <property type="protein sequence ID" value="GER90295.1"/>
    <property type="molecule type" value="Genomic_DNA"/>
</dbReference>
<reference evidence="3 4" key="1">
    <citation type="submission" date="2019-10" db="EMBL/GenBank/DDBJ databases">
        <title>Dictyobacter vulcani sp. nov., within the class Ktedonobacteria, isolated from soil of volcanic Mt. Zao.</title>
        <authorList>
            <person name="Zheng Y."/>
            <person name="Wang C.M."/>
            <person name="Sakai Y."/>
            <person name="Abe K."/>
            <person name="Yokota A."/>
            <person name="Yabe S."/>
        </authorList>
    </citation>
    <scope>NUCLEOTIDE SEQUENCE [LARGE SCALE GENOMIC DNA]</scope>
    <source>
        <strain evidence="3 4">W12</strain>
    </source>
</reference>
<gene>
    <name evidence="3" type="ORF">KDW_44570</name>
</gene>
<evidence type="ECO:0000256" key="1">
    <source>
        <dbReference type="SAM" id="Phobius"/>
    </source>
</evidence>
<dbReference type="RefSeq" id="WP_151758055.1">
    <property type="nucleotide sequence ID" value="NZ_BKZW01000002.1"/>
</dbReference>
<comment type="caution">
    <text evidence="3">The sequence shown here is derived from an EMBL/GenBank/DDBJ whole genome shotgun (WGS) entry which is preliminary data.</text>
</comment>
<protein>
    <recommendedName>
        <fullName evidence="2">Integral membrane protein YccS N-terminal domain-containing protein</fullName>
    </recommendedName>
</protein>
<feature type="domain" description="Integral membrane protein YccS N-terminal" evidence="2">
    <location>
        <begin position="82"/>
        <end position="358"/>
    </location>
</feature>
<evidence type="ECO:0000313" key="4">
    <source>
        <dbReference type="Proteomes" id="UP000326912"/>
    </source>
</evidence>
<proteinExistence type="predicted"/>
<keyword evidence="1" id="KW-1133">Transmembrane helix</keyword>
<keyword evidence="4" id="KW-1185">Reference proteome</keyword>
<name>A0A5J4KQY9_9CHLR</name>
<organism evidence="3 4">
    <name type="scientific">Dictyobacter vulcani</name>
    <dbReference type="NCBI Taxonomy" id="2607529"/>
    <lineage>
        <taxon>Bacteria</taxon>
        <taxon>Bacillati</taxon>
        <taxon>Chloroflexota</taxon>
        <taxon>Ktedonobacteria</taxon>
        <taxon>Ktedonobacterales</taxon>
        <taxon>Dictyobacteraceae</taxon>
        <taxon>Dictyobacter</taxon>
    </lineage>
</organism>
<sequence length="448" mass="49275">MHPIFTSSKSFLKHIYTNLSLDRPTFINGVRITAITLIPVLLGMVFHAYNLGVMCFLGGLYVVLADVGGTYRSRAFAMGSATLGVALAAFVATLAGGTIWLAVPLMFLVAFCMSMLGVFGNTGSKVGFVVIGILILILGQPGDFIQAVERFFALLTGGLWAMLLTLYLWPLQPLQPVREVLADYYRALSTFLVRSTGRPDADTLEHGAGMTHWNQAVKQERARVLAVHDQAHASMVSYRSARQGSTPIGQRFLLLTLTADRLFDASIALAEGIEIAYTQTQVTHIQVLLNECVQHVSEVLASLASTIQSGNDLEPAFFQQELANLEEREAALRETLPRLIDDYKTLVSVRNVTRLLRTMIEEVRIAGGHLQESNANTPGMPVEARQHYRPGAWLKGIQAYISSHWSILKDNLTTRSLVYRHSFRLAVSAPWPSRSICPLASAMDTGSR</sequence>
<accession>A0A5J4KQY9</accession>
<feature type="transmembrane region" description="Helical" evidence="1">
    <location>
        <begin position="126"/>
        <end position="145"/>
    </location>
</feature>
<evidence type="ECO:0000313" key="3">
    <source>
        <dbReference type="EMBL" id="GER90295.1"/>
    </source>
</evidence>
<keyword evidence="1" id="KW-0472">Membrane</keyword>
<evidence type="ECO:0000259" key="2">
    <source>
        <dbReference type="Pfam" id="PF12805"/>
    </source>
</evidence>
<dbReference type="Pfam" id="PF12805">
    <property type="entry name" value="FUSC-like"/>
    <property type="match status" value="1"/>
</dbReference>
<feature type="transmembrane region" description="Helical" evidence="1">
    <location>
        <begin position="151"/>
        <end position="169"/>
    </location>
</feature>
<feature type="transmembrane region" description="Helical" evidence="1">
    <location>
        <begin position="32"/>
        <end position="63"/>
    </location>
</feature>
<dbReference type="Proteomes" id="UP000326912">
    <property type="component" value="Unassembled WGS sequence"/>
</dbReference>